<sequence length="90" mass="10772">MAKKTIKQQYEELAKYGECFEQEGYGGWSLVIDENGERALYKLCYNNTEELCARWQKIKYTCPKKEDSWPRPYITIKGTRHYLDNFMRCA</sequence>
<name>A0A8S5QED8_9CAUD</name>
<reference evidence="1" key="1">
    <citation type="journal article" date="2021" name="Proc. Natl. Acad. Sci. U.S.A.">
        <title>A Catalog of Tens of Thousands of Viruses from Human Metagenomes Reveals Hidden Associations with Chronic Diseases.</title>
        <authorList>
            <person name="Tisza M.J."/>
            <person name="Buck C.B."/>
        </authorList>
    </citation>
    <scope>NUCLEOTIDE SEQUENCE</scope>
    <source>
        <strain evidence="1">Ctbvd11</strain>
    </source>
</reference>
<dbReference type="EMBL" id="BK015636">
    <property type="protein sequence ID" value="DAE17133.1"/>
    <property type="molecule type" value="Genomic_DNA"/>
</dbReference>
<accession>A0A8S5QED8</accession>
<protein>
    <submittedName>
        <fullName evidence="1">Uncharacterized protein</fullName>
    </submittedName>
</protein>
<evidence type="ECO:0000313" key="1">
    <source>
        <dbReference type="EMBL" id="DAE17133.1"/>
    </source>
</evidence>
<organism evidence="1">
    <name type="scientific">Siphoviridae sp. ctbvd11</name>
    <dbReference type="NCBI Taxonomy" id="2825567"/>
    <lineage>
        <taxon>Viruses</taxon>
        <taxon>Duplodnaviria</taxon>
        <taxon>Heunggongvirae</taxon>
        <taxon>Uroviricota</taxon>
        <taxon>Caudoviricetes</taxon>
    </lineage>
</organism>
<proteinExistence type="predicted"/>